<keyword evidence="7" id="KW-1185">Reference proteome</keyword>
<dbReference type="InterPro" id="IPR000873">
    <property type="entry name" value="AMP-dep_synth/lig_dom"/>
</dbReference>
<dbReference type="Pfam" id="PF00668">
    <property type="entry name" value="Condensation"/>
    <property type="match status" value="1"/>
</dbReference>
<dbReference type="InterPro" id="IPR042099">
    <property type="entry name" value="ANL_N_sf"/>
</dbReference>
<accession>A0A1C7MG18</accession>
<protein>
    <submittedName>
        <fullName evidence="6">Nonribosomal peptide synthetase 2</fullName>
    </submittedName>
</protein>
<evidence type="ECO:0000256" key="1">
    <source>
        <dbReference type="ARBA" id="ARBA00022450"/>
    </source>
</evidence>
<evidence type="ECO:0000256" key="3">
    <source>
        <dbReference type="ARBA" id="ARBA00022598"/>
    </source>
</evidence>
<dbReference type="PANTHER" id="PTHR45527">
    <property type="entry name" value="NONRIBOSOMAL PEPTIDE SYNTHETASE"/>
    <property type="match status" value="1"/>
</dbReference>
<keyword evidence="1" id="KW-0596">Phosphopantetheine</keyword>
<dbReference type="GO" id="GO:0044550">
    <property type="term" value="P:secondary metabolite biosynthetic process"/>
    <property type="evidence" value="ECO:0007669"/>
    <property type="project" value="TreeGrafter"/>
</dbReference>
<dbReference type="InterPro" id="IPR009081">
    <property type="entry name" value="PP-bd_ACP"/>
</dbReference>
<dbReference type="InterPro" id="IPR001242">
    <property type="entry name" value="Condensation_dom"/>
</dbReference>
<dbReference type="OMA" id="WANHNDE"/>
<dbReference type="PANTHER" id="PTHR45527:SF1">
    <property type="entry name" value="FATTY ACID SYNTHASE"/>
    <property type="match status" value="1"/>
</dbReference>
<dbReference type="Gene3D" id="3.30.559.10">
    <property type="entry name" value="Chloramphenicol acetyltransferase-like domain"/>
    <property type="match status" value="1"/>
</dbReference>
<dbReference type="OrthoDB" id="416786at2759"/>
<dbReference type="InterPro" id="IPR020845">
    <property type="entry name" value="AMP-binding_CS"/>
</dbReference>
<dbReference type="GO" id="GO:0005737">
    <property type="term" value="C:cytoplasm"/>
    <property type="evidence" value="ECO:0007669"/>
    <property type="project" value="TreeGrafter"/>
</dbReference>
<dbReference type="SUPFAM" id="SSF47336">
    <property type="entry name" value="ACP-like"/>
    <property type="match status" value="1"/>
</dbReference>
<keyword evidence="2" id="KW-0597">Phosphoprotein</keyword>
<dbReference type="EMBL" id="LUGG01000004">
    <property type="protein sequence ID" value="OBZ75800.1"/>
    <property type="molecule type" value="Genomic_DNA"/>
</dbReference>
<dbReference type="Gene3D" id="1.10.1200.10">
    <property type="entry name" value="ACP-like"/>
    <property type="match status" value="1"/>
</dbReference>
<dbReference type="STRING" id="5627.A0A1C7MG18"/>
<evidence type="ECO:0000259" key="5">
    <source>
        <dbReference type="PROSITE" id="PS50075"/>
    </source>
</evidence>
<dbReference type="AlphaFoldDB" id="A0A1C7MG18"/>
<keyword evidence="3" id="KW-0436">Ligase</keyword>
<organism evidence="6 7">
    <name type="scientific">Grifola frondosa</name>
    <name type="common">Maitake</name>
    <name type="synonym">Polyporus frondosus</name>
    <dbReference type="NCBI Taxonomy" id="5627"/>
    <lineage>
        <taxon>Eukaryota</taxon>
        <taxon>Fungi</taxon>
        <taxon>Dikarya</taxon>
        <taxon>Basidiomycota</taxon>
        <taxon>Agaricomycotina</taxon>
        <taxon>Agaricomycetes</taxon>
        <taxon>Polyporales</taxon>
        <taxon>Grifolaceae</taxon>
        <taxon>Grifola</taxon>
    </lineage>
</organism>
<dbReference type="GO" id="GO:0043041">
    <property type="term" value="P:amino acid activation for nonribosomal peptide biosynthetic process"/>
    <property type="evidence" value="ECO:0007669"/>
    <property type="project" value="TreeGrafter"/>
</dbReference>
<name>A0A1C7MG18_GRIFR</name>
<feature type="domain" description="Carrier" evidence="5">
    <location>
        <begin position="816"/>
        <end position="893"/>
    </location>
</feature>
<evidence type="ECO:0000256" key="4">
    <source>
        <dbReference type="ARBA" id="ARBA00023268"/>
    </source>
</evidence>
<dbReference type="Pfam" id="PF00501">
    <property type="entry name" value="AMP-binding"/>
    <property type="match status" value="1"/>
</dbReference>
<dbReference type="GO" id="GO:0031177">
    <property type="term" value="F:phosphopantetheine binding"/>
    <property type="evidence" value="ECO:0007669"/>
    <property type="project" value="TreeGrafter"/>
</dbReference>
<evidence type="ECO:0000256" key="2">
    <source>
        <dbReference type="ARBA" id="ARBA00022553"/>
    </source>
</evidence>
<dbReference type="NCBIfam" id="TIGR01733">
    <property type="entry name" value="AA-adenyl-dom"/>
    <property type="match status" value="1"/>
</dbReference>
<evidence type="ECO:0000313" key="7">
    <source>
        <dbReference type="Proteomes" id="UP000092993"/>
    </source>
</evidence>
<dbReference type="Proteomes" id="UP000092993">
    <property type="component" value="Unassembled WGS sequence"/>
</dbReference>
<dbReference type="PROSITE" id="PS50075">
    <property type="entry name" value="CARRIER"/>
    <property type="match status" value="1"/>
</dbReference>
<dbReference type="Gene3D" id="3.30.300.30">
    <property type="match status" value="1"/>
</dbReference>
<dbReference type="PROSITE" id="PS00455">
    <property type="entry name" value="AMP_BINDING"/>
    <property type="match status" value="1"/>
</dbReference>
<dbReference type="InterPro" id="IPR036736">
    <property type="entry name" value="ACP-like_sf"/>
</dbReference>
<dbReference type="InterPro" id="IPR023213">
    <property type="entry name" value="CAT-like_dom_sf"/>
</dbReference>
<sequence>MSIVPAPKDSIEGSPVVRDSDALAGHEQLLSGYRHHDFPHLSSRRFASDTLHTVSDSLRELLRHCSDGNAFISAVITAVARVVGAYCGCQDVLIGVYEEGDLLRPIRVSWDETESWEHVNNAALRALADEKWPRTTPAALRNILGISEKQSPYLALFSIPPLEYTTAHITAPLHVTIHAASSTVSVSASERISHPSQSELFLSQVSALCAHSLNNPHSAVAVLPNLAPYLTSAYEQLSPEQRAIVYGRVPSVKLATDHLGLQATSQPHAIAVRWYSDLSTDQPISSFTPNVITFGDLHRKANQMASWLRQVGLETGVAVAVSMKRDIWFHISLVAILRAGGYYVPIDPELPPERQAFIVRDSNARFVLSSSDLPCYDALGPSALDVSDLEVQATIDAQDSAELELDVVSPDDTAYLLYTSGTTGTPKGCILTHRGLSEATLGLASMCASVEIENCSEANYLSIASVAFDVHLAEIFVPLALGIPILSAPRSLLLEDLPYYIKKLRISHVGIVPSLIEATMGAIQEDEDAGHETTLRYIASGGEKMSDAILDKWASHPKVHLANFYGPSEVTIGCAARFMDRDTPRANIGHTFANVAAFVVDENMNILLRGGAGELVVEGPLVGRGYNGRPDLTEKSFLKFPRDGTDRWAYRTGDLVRMMPDATLEVIGRIDTQIKLRGVRIESEGISSILRNAALSSYTLDAMTILAKHPAIGLEQLVSFVAWDTSVPVSVRKGGIPALVDPPEGLLDQLKVACDRELASYMRPSHIIPLDYIPLSSNGKADAKVLAKVFVELRMNVLTSLMAGGSLRSASGEVFTDITETESKVVEIAKKYIKISVENLLPHANLFECGMDSMVMTQFAAELRRAFGTQISTSNIMKSPVIRDLATLLEDSEFPPLPHDMQYTQRFYSEHLEDVSGAYPGSRIEDILPPFPVQEGVLYRSVNAPYMYVQHVLLRCNPDVCVSKLREAWCTVVSRHAMLRAVFYFGRELVQVILHADDCPNQCREKIAPSDDDSDFREFFSSVEASLTATDINEHLSDRPPVRLSFYSTDSSRTTFVVLSIHHALYDGMSLPVLLRDFESAYLGEPALPSAP</sequence>
<dbReference type="Gene3D" id="3.40.50.12780">
    <property type="entry name" value="N-terminal domain of ligase-like"/>
    <property type="match status" value="1"/>
</dbReference>
<proteinExistence type="predicted"/>
<gene>
    <name evidence="6" type="primary">NRPS2_0</name>
    <name evidence="6" type="ORF">A0H81_04322</name>
</gene>
<dbReference type="SUPFAM" id="SSF52777">
    <property type="entry name" value="CoA-dependent acyltransferases"/>
    <property type="match status" value="1"/>
</dbReference>
<dbReference type="InterPro" id="IPR010071">
    <property type="entry name" value="AA_adenyl_dom"/>
</dbReference>
<evidence type="ECO:0000313" key="6">
    <source>
        <dbReference type="EMBL" id="OBZ75800.1"/>
    </source>
</evidence>
<dbReference type="Pfam" id="PF00550">
    <property type="entry name" value="PP-binding"/>
    <property type="match status" value="1"/>
</dbReference>
<keyword evidence="4" id="KW-0511">Multifunctional enzyme</keyword>
<dbReference type="GO" id="GO:0016874">
    <property type="term" value="F:ligase activity"/>
    <property type="evidence" value="ECO:0007669"/>
    <property type="project" value="UniProtKB-KW"/>
</dbReference>
<dbReference type="InterPro" id="IPR045851">
    <property type="entry name" value="AMP-bd_C_sf"/>
</dbReference>
<reference evidence="6 7" key="1">
    <citation type="submission" date="2016-03" db="EMBL/GenBank/DDBJ databases">
        <title>Whole genome sequencing of Grifola frondosa 9006-11.</title>
        <authorList>
            <person name="Min B."/>
            <person name="Park H."/>
            <person name="Kim J.-G."/>
            <person name="Cho H."/>
            <person name="Oh Y.-L."/>
            <person name="Kong W.-S."/>
            <person name="Choi I.-G."/>
        </authorList>
    </citation>
    <scope>NUCLEOTIDE SEQUENCE [LARGE SCALE GENOMIC DNA]</scope>
    <source>
        <strain evidence="6 7">9006-11</strain>
    </source>
</reference>
<dbReference type="SUPFAM" id="SSF56801">
    <property type="entry name" value="Acetyl-CoA synthetase-like"/>
    <property type="match status" value="1"/>
</dbReference>
<comment type="caution">
    <text evidence="6">The sequence shown here is derived from an EMBL/GenBank/DDBJ whole genome shotgun (WGS) entry which is preliminary data.</text>
</comment>